<dbReference type="EMBL" id="KV407459">
    <property type="protein sequence ID" value="KZF22301.1"/>
    <property type="molecule type" value="Genomic_DNA"/>
</dbReference>
<sequence length="594" mass="65673">MDFDESELFAGRSILDTVVPFATEVPIEETIASSLDDAVQSSLLTSIPQRRLLFFDESLTVYIVLQTPYIPENKLRSYLSRLNLTLEAHLVNLQPNHHQEGLSHGIAIQQKELIYSGEVEQSVDPLTIVERSAGGAEEASDRSIFVLWKKSIVLTRPRIRPHSPMIYLSAIGSLRPVDISDNIRNNEDYLPSGVPVDLNLFESLRNDSGTAGAPRLSATRVSRVAPVSRPSRGVVRQLINNPRSFPVVPAMTSRVRYSKLHPQLPRPIIIASLSFDIAPYAEYEIRFEKVDVDLIGGSAEALDHPNKDVMPLICHAKDEVSFLYRLTSENSFGNSSDPYSTVRSLEITVSSVALVSEECRPRVTMKWKATVDFSVPLNPTLGGQHQLMQSVHRPRSVPSAPSLAATLAQGPLGKVPTLGPDPSETVQPPWSTTAASLGLIFTFSGPEKVYVGERFRWDIVIVNRSAKPRKLALMAVPRRRKGDVKKHLARPSGSSWNDRRDKPVTDAVADENFVYALQRNALTEPADLICLSTEVRVGPLAPESCHSAEMQFLALAVGPLYVEAIRVVDLITQEATDIWARDLPSIASFQRKDS</sequence>
<feature type="region of interest" description="Disordered" evidence="1">
    <location>
        <begin position="483"/>
        <end position="502"/>
    </location>
</feature>
<dbReference type="PANTHER" id="PTHR28159:SF1">
    <property type="entry name" value="TRAFFICKING PROTEIN PARTICLE COMPLEX II-SPECIFIC SUBUNIT 65"/>
    <property type="match status" value="1"/>
</dbReference>
<organism evidence="3 4">
    <name type="scientific">Xylona heveae (strain CBS 132557 / TC161)</name>
    <dbReference type="NCBI Taxonomy" id="1328760"/>
    <lineage>
        <taxon>Eukaryota</taxon>
        <taxon>Fungi</taxon>
        <taxon>Dikarya</taxon>
        <taxon>Ascomycota</taxon>
        <taxon>Pezizomycotina</taxon>
        <taxon>Xylonomycetes</taxon>
        <taxon>Xylonales</taxon>
        <taxon>Xylonaceae</taxon>
        <taxon>Xylona</taxon>
    </lineage>
</organism>
<dbReference type="PANTHER" id="PTHR28159">
    <property type="entry name" value="TRAFFICKING PROTEIN PARTICLE COMPLEX II-SPECIFIC SUBUNIT 65"/>
    <property type="match status" value="1"/>
</dbReference>
<dbReference type="GO" id="GO:0006891">
    <property type="term" value="P:intra-Golgi vesicle-mediated transport"/>
    <property type="evidence" value="ECO:0007669"/>
    <property type="project" value="InterPro"/>
</dbReference>
<protein>
    <recommendedName>
        <fullName evidence="2">Trafficking protein particle complex II-specific subunit 65 IgD3 domain-containing protein</fullName>
    </recommendedName>
</protein>
<accession>A0A165GKI0</accession>
<reference evidence="3 4" key="1">
    <citation type="journal article" date="2016" name="Fungal Biol.">
        <title>The genome of Xylona heveae provides a window into fungal endophytism.</title>
        <authorList>
            <person name="Gazis R."/>
            <person name="Kuo A."/>
            <person name="Riley R."/>
            <person name="LaButti K."/>
            <person name="Lipzen A."/>
            <person name="Lin J."/>
            <person name="Amirebrahimi M."/>
            <person name="Hesse C.N."/>
            <person name="Spatafora J.W."/>
            <person name="Henrissat B."/>
            <person name="Hainaut M."/>
            <person name="Grigoriev I.V."/>
            <person name="Hibbett D.S."/>
        </authorList>
    </citation>
    <scope>NUCLEOTIDE SEQUENCE [LARGE SCALE GENOMIC DNA]</scope>
    <source>
        <strain evidence="3 4">TC161</strain>
    </source>
</reference>
<gene>
    <name evidence="3" type="ORF">L228DRAFT_268776</name>
</gene>
<evidence type="ECO:0000256" key="1">
    <source>
        <dbReference type="SAM" id="MobiDB-lite"/>
    </source>
</evidence>
<name>A0A165GKI0_XYLHT</name>
<dbReference type="AlphaFoldDB" id="A0A165GKI0"/>
<dbReference type="Pfam" id="PF12735">
    <property type="entry name" value="IgD3_Trs65"/>
    <property type="match status" value="1"/>
</dbReference>
<dbReference type="InterPro" id="IPR055420">
    <property type="entry name" value="IgD3_Trs65"/>
</dbReference>
<dbReference type="RefSeq" id="XP_018187856.1">
    <property type="nucleotide sequence ID" value="XM_018335194.1"/>
</dbReference>
<dbReference type="OMA" id="IFSWTVY"/>
<evidence type="ECO:0000259" key="2">
    <source>
        <dbReference type="Pfam" id="PF12735"/>
    </source>
</evidence>
<dbReference type="InterPro" id="IPR024662">
    <property type="entry name" value="Trs65"/>
</dbReference>
<dbReference type="Proteomes" id="UP000076632">
    <property type="component" value="Unassembled WGS sequence"/>
</dbReference>
<dbReference type="OrthoDB" id="5345392at2759"/>
<dbReference type="InParanoid" id="A0A165GKI0"/>
<proteinExistence type="predicted"/>
<evidence type="ECO:0000313" key="3">
    <source>
        <dbReference type="EMBL" id="KZF22301.1"/>
    </source>
</evidence>
<feature type="domain" description="Trafficking protein particle complex II-specific subunit 65 IgD3" evidence="2">
    <location>
        <begin position="430"/>
        <end position="586"/>
    </location>
</feature>
<dbReference type="GO" id="GO:0005802">
    <property type="term" value="C:trans-Golgi network"/>
    <property type="evidence" value="ECO:0007669"/>
    <property type="project" value="TreeGrafter"/>
</dbReference>
<dbReference type="GeneID" id="28900331"/>
<dbReference type="GO" id="GO:1990071">
    <property type="term" value="C:TRAPPII protein complex"/>
    <property type="evidence" value="ECO:0007669"/>
    <property type="project" value="InterPro"/>
</dbReference>
<dbReference type="STRING" id="1328760.A0A165GKI0"/>
<evidence type="ECO:0000313" key="4">
    <source>
        <dbReference type="Proteomes" id="UP000076632"/>
    </source>
</evidence>
<keyword evidence="4" id="KW-1185">Reference proteome</keyword>